<dbReference type="Proteomes" id="UP000473325">
    <property type="component" value="Unassembled WGS sequence"/>
</dbReference>
<dbReference type="InterPro" id="IPR025110">
    <property type="entry name" value="AMP-bd_C"/>
</dbReference>
<dbReference type="GO" id="GO:0031956">
    <property type="term" value="F:medium-chain fatty acid-CoA ligase activity"/>
    <property type="evidence" value="ECO:0007669"/>
    <property type="project" value="TreeGrafter"/>
</dbReference>
<organism evidence="5 6">
    <name type="scientific">Nocardioides flavescens</name>
    <dbReference type="NCBI Taxonomy" id="2691959"/>
    <lineage>
        <taxon>Bacteria</taxon>
        <taxon>Bacillati</taxon>
        <taxon>Actinomycetota</taxon>
        <taxon>Actinomycetes</taxon>
        <taxon>Propionibacteriales</taxon>
        <taxon>Nocardioidaceae</taxon>
        <taxon>Nocardioides</taxon>
    </lineage>
</organism>
<keyword evidence="2" id="KW-0436">Ligase</keyword>
<dbReference type="GO" id="GO:0006631">
    <property type="term" value="P:fatty acid metabolic process"/>
    <property type="evidence" value="ECO:0007669"/>
    <property type="project" value="TreeGrafter"/>
</dbReference>
<gene>
    <name evidence="5" type="ORF">GRQ65_21275</name>
</gene>
<dbReference type="InterPro" id="IPR045851">
    <property type="entry name" value="AMP-bd_C_sf"/>
</dbReference>
<evidence type="ECO:0000259" key="4">
    <source>
        <dbReference type="Pfam" id="PF13193"/>
    </source>
</evidence>
<dbReference type="PROSITE" id="PS00455">
    <property type="entry name" value="AMP_BINDING"/>
    <property type="match status" value="1"/>
</dbReference>
<dbReference type="PANTHER" id="PTHR43201">
    <property type="entry name" value="ACYL-COA SYNTHETASE"/>
    <property type="match status" value="1"/>
</dbReference>
<dbReference type="InterPro" id="IPR042099">
    <property type="entry name" value="ANL_N_sf"/>
</dbReference>
<dbReference type="FunFam" id="3.30.300.30:FF:000008">
    <property type="entry name" value="2,3-dihydroxybenzoate-AMP ligase"/>
    <property type="match status" value="1"/>
</dbReference>
<dbReference type="AlphaFoldDB" id="A0A6L7F4B8"/>
<evidence type="ECO:0000259" key="3">
    <source>
        <dbReference type="Pfam" id="PF00501"/>
    </source>
</evidence>
<evidence type="ECO:0000256" key="1">
    <source>
        <dbReference type="ARBA" id="ARBA00006432"/>
    </source>
</evidence>
<feature type="domain" description="AMP-binding enzyme C-terminal" evidence="4">
    <location>
        <begin position="445"/>
        <end position="523"/>
    </location>
</feature>
<comment type="similarity">
    <text evidence="1">Belongs to the ATP-dependent AMP-binding enzyme family.</text>
</comment>
<dbReference type="Pfam" id="PF13193">
    <property type="entry name" value="AMP-binding_C"/>
    <property type="match status" value="1"/>
</dbReference>
<feature type="domain" description="AMP-dependent synthetase/ligase" evidence="3">
    <location>
        <begin position="33"/>
        <end position="394"/>
    </location>
</feature>
<dbReference type="EMBL" id="WUEK01000017">
    <property type="protein sequence ID" value="MXG92080.1"/>
    <property type="molecule type" value="Genomic_DNA"/>
</dbReference>
<evidence type="ECO:0000256" key="2">
    <source>
        <dbReference type="ARBA" id="ARBA00022598"/>
    </source>
</evidence>
<dbReference type="RefSeq" id="WP_160880011.1">
    <property type="nucleotide sequence ID" value="NZ_WUEK01000017.1"/>
</dbReference>
<name>A0A6L7F4B8_9ACTN</name>
<sequence length="538" mass="57311">MTVLIDPPVQYVDPAFALLPNGERVLRLEDVIRARAAATPEATALITPDATVTFAELDERSNRFGQALLAIGVGAGDRVCWIGPNHAAFLELLYGGSKAGAVPTAVNTRLSADETAYVLGDSDPALVVLGPGFGHLADLVRTTTSAQLVSLDDVPGVPSYDAWLAAAEPVDPGRARGPREPALMLYSSGTTGRPKGVSLPAEAFGRGLAGMHYLIGFDTSSVAHAPLPFFHISGIALALAATLDGAALLMVAQRSTEDLCRLMQEHRVTHTVLVPTVVADLLQLPGVRDLDWSALRYITYGAAAMPEVVLREALEVFGCEFLQSYGLTESTGGVTMLTADDHRDLDARHRLRSVGRPMPGTPMKVVDPVTLEDLPRGAPGELCVGGERVMLGYWRNDAATAEAVLPGGWLRTGDGGWIDDDGYVFLHDRIKDMIVSGGENVYPAEVEQALVRMPGVARVAVVGVPSQRWGESPVAVVVRTPDEAGAALTERGVIDWCREQIAHYKCPVAVAFADALPQNASGKVLKHVLRTEHHDLLS</sequence>
<dbReference type="InterPro" id="IPR000873">
    <property type="entry name" value="AMP-dep_synth/lig_dom"/>
</dbReference>
<protein>
    <submittedName>
        <fullName evidence="5">AMP-binding protein</fullName>
    </submittedName>
</protein>
<comment type="caution">
    <text evidence="5">The sequence shown here is derived from an EMBL/GenBank/DDBJ whole genome shotgun (WGS) entry which is preliminary data.</text>
</comment>
<keyword evidence="6" id="KW-1185">Reference proteome</keyword>
<evidence type="ECO:0000313" key="6">
    <source>
        <dbReference type="Proteomes" id="UP000473325"/>
    </source>
</evidence>
<dbReference type="SUPFAM" id="SSF56801">
    <property type="entry name" value="Acetyl-CoA synthetase-like"/>
    <property type="match status" value="1"/>
</dbReference>
<dbReference type="InterPro" id="IPR020845">
    <property type="entry name" value="AMP-binding_CS"/>
</dbReference>
<evidence type="ECO:0000313" key="5">
    <source>
        <dbReference type="EMBL" id="MXG92080.1"/>
    </source>
</evidence>
<dbReference type="PANTHER" id="PTHR43201:SF5">
    <property type="entry name" value="MEDIUM-CHAIN ACYL-COA LIGASE ACSF2, MITOCHONDRIAL"/>
    <property type="match status" value="1"/>
</dbReference>
<accession>A0A6L7F4B8</accession>
<proteinExistence type="inferred from homology"/>
<dbReference type="Gene3D" id="3.30.300.30">
    <property type="match status" value="1"/>
</dbReference>
<dbReference type="Pfam" id="PF00501">
    <property type="entry name" value="AMP-binding"/>
    <property type="match status" value="1"/>
</dbReference>
<dbReference type="Gene3D" id="3.40.50.12780">
    <property type="entry name" value="N-terminal domain of ligase-like"/>
    <property type="match status" value="1"/>
</dbReference>
<reference evidence="5 6" key="1">
    <citation type="submission" date="2019-12" db="EMBL/GenBank/DDBJ databases">
        <authorList>
            <person name="Kun Z."/>
        </authorList>
    </citation>
    <scope>NUCLEOTIDE SEQUENCE [LARGE SCALE GENOMIC DNA]</scope>
    <source>
        <strain evidence="5 6">YIM 123512</strain>
    </source>
</reference>